<dbReference type="GO" id="GO:0003689">
    <property type="term" value="F:DNA clamp loader activity"/>
    <property type="evidence" value="ECO:0007669"/>
    <property type="project" value="TreeGrafter"/>
</dbReference>
<keyword evidence="3" id="KW-0067">ATP-binding</keyword>
<dbReference type="AlphaFoldDB" id="A0A6C0JDZ4"/>
<accession>A0A6C0JDZ4</accession>
<evidence type="ECO:0008006" key="5">
    <source>
        <dbReference type="Google" id="ProtNLM"/>
    </source>
</evidence>
<evidence type="ECO:0000256" key="2">
    <source>
        <dbReference type="ARBA" id="ARBA00022741"/>
    </source>
</evidence>
<dbReference type="GO" id="GO:0005663">
    <property type="term" value="C:DNA replication factor C complex"/>
    <property type="evidence" value="ECO:0007669"/>
    <property type="project" value="TreeGrafter"/>
</dbReference>
<protein>
    <recommendedName>
        <fullName evidence="5">AAA+ ATPase domain-containing protein</fullName>
    </recommendedName>
</protein>
<dbReference type="InterPro" id="IPR050238">
    <property type="entry name" value="DNA_Rep/Repair_Clamp_Loader"/>
</dbReference>
<evidence type="ECO:0000256" key="1">
    <source>
        <dbReference type="ARBA" id="ARBA00022705"/>
    </source>
</evidence>
<sequence>MSLKIHSNIQKKLDLFRKNNNIPNIIFHGPSGSGKRTIVSNFIKAIYNDNKELLRSYVLFANCAHGKGIKFVREELKFFSKSNITSSNITFKTVILSNADSLTIDAQSALRRCIELFSHNTRFFIIVEDKYKLLRPILSRFSEIYVSLPKIKNKKINLHRKILDNQFGKCNDTKKAVMWIKKYIPKKQNYKKIFEFSLKMYEHGFCGLDFMAYIESCKNIDDITKYHMLMLFNKVKRDFRNEKLYILFMLNNYFLRSNDNITNVVNM</sequence>
<dbReference type="GO" id="GO:0006281">
    <property type="term" value="P:DNA repair"/>
    <property type="evidence" value="ECO:0007669"/>
    <property type="project" value="TreeGrafter"/>
</dbReference>
<dbReference type="InterPro" id="IPR027417">
    <property type="entry name" value="P-loop_NTPase"/>
</dbReference>
<dbReference type="SUPFAM" id="SSF52540">
    <property type="entry name" value="P-loop containing nucleoside triphosphate hydrolases"/>
    <property type="match status" value="1"/>
</dbReference>
<organism evidence="4">
    <name type="scientific">viral metagenome</name>
    <dbReference type="NCBI Taxonomy" id="1070528"/>
    <lineage>
        <taxon>unclassified sequences</taxon>
        <taxon>metagenomes</taxon>
        <taxon>organismal metagenomes</taxon>
    </lineage>
</organism>
<dbReference type="PANTHER" id="PTHR11669:SF20">
    <property type="entry name" value="REPLICATION FACTOR C SUBUNIT 4"/>
    <property type="match status" value="1"/>
</dbReference>
<name>A0A6C0JDZ4_9ZZZZ</name>
<keyword evidence="1" id="KW-0235">DNA replication</keyword>
<dbReference type="EMBL" id="MN740367">
    <property type="protein sequence ID" value="QHU02956.1"/>
    <property type="molecule type" value="Genomic_DNA"/>
</dbReference>
<dbReference type="PANTHER" id="PTHR11669">
    <property type="entry name" value="REPLICATION FACTOR C / DNA POLYMERASE III GAMMA-TAU SUBUNIT"/>
    <property type="match status" value="1"/>
</dbReference>
<reference evidence="4" key="1">
    <citation type="journal article" date="2020" name="Nature">
        <title>Giant virus diversity and host interactions through global metagenomics.</title>
        <authorList>
            <person name="Schulz F."/>
            <person name="Roux S."/>
            <person name="Paez-Espino D."/>
            <person name="Jungbluth S."/>
            <person name="Walsh D.A."/>
            <person name="Denef V.J."/>
            <person name="McMahon K.D."/>
            <person name="Konstantinidis K.T."/>
            <person name="Eloe-Fadrosh E.A."/>
            <person name="Kyrpides N.C."/>
            <person name="Woyke T."/>
        </authorList>
    </citation>
    <scope>NUCLEOTIDE SEQUENCE</scope>
    <source>
        <strain evidence="4">GVMAG-M-3300025890-48</strain>
    </source>
</reference>
<dbReference type="Gene3D" id="3.40.50.300">
    <property type="entry name" value="P-loop containing nucleotide triphosphate hydrolases"/>
    <property type="match status" value="1"/>
</dbReference>
<dbReference type="GO" id="GO:0006261">
    <property type="term" value="P:DNA-templated DNA replication"/>
    <property type="evidence" value="ECO:0007669"/>
    <property type="project" value="TreeGrafter"/>
</dbReference>
<dbReference type="GO" id="GO:0005524">
    <property type="term" value="F:ATP binding"/>
    <property type="evidence" value="ECO:0007669"/>
    <property type="project" value="UniProtKB-KW"/>
</dbReference>
<evidence type="ECO:0000313" key="4">
    <source>
        <dbReference type="EMBL" id="QHU02956.1"/>
    </source>
</evidence>
<proteinExistence type="predicted"/>
<evidence type="ECO:0000256" key="3">
    <source>
        <dbReference type="ARBA" id="ARBA00022840"/>
    </source>
</evidence>
<keyword evidence="2" id="KW-0547">Nucleotide-binding</keyword>